<dbReference type="CDD" id="cd00130">
    <property type="entry name" value="PAS"/>
    <property type="match status" value="1"/>
</dbReference>
<dbReference type="SUPFAM" id="SSF55785">
    <property type="entry name" value="PYP-like sensor domain (PAS domain)"/>
    <property type="match status" value="1"/>
</dbReference>
<dbReference type="PROSITE" id="PS50109">
    <property type="entry name" value="HIS_KIN"/>
    <property type="match status" value="1"/>
</dbReference>
<dbReference type="Pfam" id="PF02518">
    <property type="entry name" value="HATPase_c"/>
    <property type="match status" value="1"/>
</dbReference>
<keyword evidence="12 19" id="KW-0418">Kinase</keyword>
<evidence type="ECO:0000256" key="12">
    <source>
        <dbReference type="ARBA" id="ARBA00022777"/>
    </source>
</evidence>
<dbReference type="GO" id="GO:0016301">
    <property type="term" value="F:kinase activity"/>
    <property type="evidence" value="ECO:0007669"/>
    <property type="project" value="UniProtKB-KW"/>
</dbReference>
<evidence type="ECO:0000313" key="19">
    <source>
        <dbReference type="EMBL" id="GAA4342381.1"/>
    </source>
</evidence>
<comment type="catalytic activity">
    <reaction evidence="1">
        <text>ATP + protein L-histidine = ADP + protein N-phospho-L-histidine.</text>
        <dbReference type="EC" id="2.7.13.3"/>
    </reaction>
</comment>
<evidence type="ECO:0000256" key="15">
    <source>
        <dbReference type="ARBA" id="ARBA00023012"/>
    </source>
</evidence>
<evidence type="ECO:0000256" key="16">
    <source>
        <dbReference type="ARBA" id="ARBA00023136"/>
    </source>
</evidence>
<evidence type="ECO:0000256" key="10">
    <source>
        <dbReference type="ARBA" id="ARBA00022692"/>
    </source>
</evidence>
<evidence type="ECO:0000256" key="1">
    <source>
        <dbReference type="ARBA" id="ARBA00000085"/>
    </source>
</evidence>
<dbReference type="Gene3D" id="3.30.565.10">
    <property type="entry name" value="Histidine kinase-like ATPase, C-terminal domain"/>
    <property type="match status" value="1"/>
</dbReference>
<dbReference type="SUPFAM" id="SSF55874">
    <property type="entry name" value="ATPase domain of HSP90 chaperone/DNA topoisomerase II/histidine kinase"/>
    <property type="match status" value="1"/>
</dbReference>
<dbReference type="CDD" id="cd00082">
    <property type="entry name" value="HisKA"/>
    <property type="match status" value="1"/>
</dbReference>
<dbReference type="EC" id="2.7.13.3" evidence="3"/>
<evidence type="ECO:0000256" key="8">
    <source>
        <dbReference type="ARBA" id="ARBA00022592"/>
    </source>
</evidence>
<keyword evidence="9" id="KW-0808">Transferase</keyword>
<dbReference type="Pfam" id="PF00512">
    <property type="entry name" value="HisKA"/>
    <property type="match status" value="1"/>
</dbReference>
<dbReference type="PANTHER" id="PTHR45453:SF1">
    <property type="entry name" value="PHOSPHATE REGULON SENSOR PROTEIN PHOR"/>
    <property type="match status" value="1"/>
</dbReference>
<dbReference type="SMART" id="SM00388">
    <property type="entry name" value="HisKA"/>
    <property type="match status" value="1"/>
</dbReference>
<keyword evidence="10" id="KW-0812">Transmembrane</keyword>
<dbReference type="InterPro" id="IPR050351">
    <property type="entry name" value="BphY/WalK/GraS-like"/>
</dbReference>
<keyword evidence="7" id="KW-0597">Phosphoprotein</keyword>
<dbReference type="PANTHER" id="PTHR45453">
    <property type="entry name" value="PHOSPHATE REGULON SENSOR PROTEIN PHOR"/>
    <property type="match status" value="1"/>
</dbReference>
<dbReference type="SMART" id="SM00091">
    <property type="entry name" value="PAS"/>
    <property type="match status" value="1"/>
</dbReference>
<protein>
    <recommendedName>
        <fullName evidence="4">Phosphate regulon sensor protein PhoR</fullName>
        <ecNumber evidence="3">2.7.13.3</ecNumber>
    </recommendedName>
</protein>
<accession>A0ABP8HPR2</accession>
<dbReference type="NCBIfam" id="TIGR02966">
    <property type="entry name" value="phoR_proteo"/>
    <property type="match status" value="1"/>
</dbReference>
<evidence type="ECO:0000256" key="17">
    <source>
        <dbReference type="ARBA" id="ARBA00025207"/>
    </source>
</evidence>
<dbReference type="Proteomes" id="UP001500975">
    <property type="component" value="Unassembled WGS sequence"/>
</dbReference>
<evidence type="ECO:0000256" key="11">
    <source>
        <dbReference type="ARBA" id="ARBA00022741"/>
    </source>
</evidence>
<comment type="caution">
    <text evidence="19">The sequence shown here is derived from an EMBL/GenBank/DDBJ whole genome shotgun (WGS) entry which is preliminary data.</text>
</comment>
<keyword evidence="14" id="KW-1133">Transmembrane helix</keyword>
<dbReference type="InterPro" id="IPR021766">
    <property type="entry name" value="PhoR_N"/>
</dbReference>
<dbReference type="InterPro" id="IPR005467">
    <property type="entry name" value="His_kinase_dom"/>
</dbReference>
<evidence type="ECO:0000256" key="4">
    <source>
        <dbReference type="ARBA" id="ARBA00019665"/>
    </source>
</evidence>
<evidence type="ECO:0000256" key="2">
    <source>
        <dbReference type="ARBA" id="ARBA00004236"/>
    </source>
</evidence>
<keyword evidence="5" id="KW-0813">Transport</keyword>
<evidence type="ECO:0000256" key="3">
    <source>
        <dbReference type="ARBA" id="ARBA00012438"/>
    </source>
</evidence>
<evidence type="ECO:0000259" key="18">
    <source>
        <dbReference type="PROSITE" id="PS50109"/>
    </source>
</evidence>
<keyword evidence="16" id="KW-0472">Membrane</keyword>
<dbReference type="InterPro" id="IPR000014">
    <property type="entry name" value="PAS"/>
</dbReference>
<organism evidence="19 20">
    <name type="scientific">Variovorax defluvii</name>
    <dbReference type="NCBI Taxonomy" id="913761"/>
    <lineage>
        <taxon>Bacteria</taxon>
        <taxon>Pseudomonadati</taxon>
        <taxon>Pseudomonadota</taxon>
        <taxon>Betaproteobacteria</taxon>
        <taxon>Burkholderiales</taxon>
        <taxon>Comamonadaceae</taxon>
        <taxon>Variovorax</taxon>
    </lineage>
</organism>
<comment type="function">
    <text evidence="17">Member of the two-component regulatory system PhoR/PhoB involved in the phosphate regulon genes expression. PhoR may function as a membrane-associated protein kinase that phosphorylates PhoB in response to environmental signals.</text>
</comment>
<evidence type="ECO:0000256" key="9">
    <source>
        <dbReference type="ARBA" id="ARBA00022679"/>
    </source>
</evidence>
<dbReference type="RefSeq" id="WP_345538086.1">
    <property type="nucleotide sequence ID" value="NZ_BAABGJ010000020.1"/>
</dbReference>
<dbReference type="InterPro" id="IPR036890">
    <property type="entry name" value="HATPase_C_sf"/>
</dbReference>
<feature type="domain" description="Histidine kinase" evidence="18">
    <location>
        <begin position="215"/>
        <end position="435"/>
    </location>
</feature>
<dbReference type="InterPro" id="IPR013767">
    <property type="entry name" value="PAS_fold"/>
</dbReference>
<keyword evidence="8" id="KW-0592">Phosphate transport</keyword>
<reference evidence="20" key="1">
    <citation type="journal article" date="2019" name="Int. J. Syst. Evol. Microbiol.">
        <title>The Global Catalogue of Microorganisms (GCM) 10K type strain sequencing project: providing services to taxonomists for standard genome sequencing and annotation.</title>
        <authorList>
            <consortium name="The Broad Institute Genomics Platform"/>
            <consortium name="The Broad Institute Genome Sequencing Center for Infectious Disease"/>
            <person name="Wu L."/>
            <person name="Ma J."/>
        </authorList>
    </citation>
    <scope>NUCLEOTIDE SEQUENCE [LARGE SCALE GENOMIC DNA]</scope>
    <source>
        <strain evidence="20">JCM 17804</strain>
    </source>
</reference>
<evidence type="ECO:0000256" key="14">
    <source>
        <dbReference type="ARBA" id="ARBA00022989"/>
    </source>
</evidence>
<dbReference type="Pfam" id="PF00989">
    <property type="entry name" value="PAS"/>
    <property type="match status" value="1"/>
</dbReference>
<dbReference type="InterPro" id="IPR014310">
    <property type="entry name" value="Sig_transdc_His_kinase_PhoR"/>
</dbReference>
<dbReference type="InterPro" id="IPR035965">
    <property type="entry name" value="PAS-like_dom_sf"/>
</dbReference>
<proteinExistence type="predicted"/>
<dbReference type="Gene3D" id="1.10.287.130">
    <property type="match status" value="1"/>
</dbReference>
<gene>
    <name evidence="19" type="primary">phoR</name>
    <name evidence="19" type="ORF">GCM10023165_24090</name>
</gene>
<evidence type="ECO:0000256" key="7">
    <source>
        <dbReference type="ARBA" id="ARBA00022553"/>
    </source>
</evidence>
<dbReference type="InterPro" id="IPR004358">
    <property type="entry name" value="Sig_transdc_His_kin-like_C"/>
</dbReference>
<keyword evidence="20" id="KW-1185">Reference proteome</keyword>
<dbReference type="InterPro" id="IPR036097">
    <property type="entry name" value="HisK_dim/P_sf"/>
</dbReference>
<evidence type="ECO:0000256" key="13">
    <source>
        <dbReference type="ARBA" id="ARBA00022840"/>
    </source>
</evidence>
<keyword evidence="11" id="KW-0547">Nucleotide-binding</keyword>
<keyword evidence="15" id="KW-0902">Two-component regulatory system</keyword>
<sequence length="446" mass="49172">MAFRIATFLIASVLGGVIASSVFGLHYAWLGAWAGAACWVGLDAWRARRLLEVLRTDAAGLPSRGPGMWGEIAERIRKLLRTREQQTRQAEERLQEFLAAIQASPNGVVLLDEQGRIEWCNQTAAGQFGIDAERDLLQHLSNLVRDPAFVAYLASWNYSRDVVIDAPSQTRPHRGQPVRLSVQVHPYAGNRRMLLTRDITALEQAEAMRRDFVANVSHEIRTPLTVLAGFVETLQNLPLDAQERARYLALMSQQSHRMETLVNDLLTLSRLEAGAAPPANRWTPVRALMAQCEDEARGLSTRLSAQGHRLSFTVQADSEIAGVSTELQSAMSNLLSNAIRYTPGGGEVAVSWRLLPDGRGEYAVRDSGPGIAAEHIPRLTERFYRIDRSRSRETGGTGLGLAIVKHVAQRHGAELRIESVVGKGSRFALVFPVTRLRQAPQLSVAA</sequence>
<evidence type="ECO:0000256" key="6">
    <source>
        <dbReference type="ARBA" id="ARBA00022475"/>
    </source>
</evidence>
<dbReference type="InterPro" id="IPR003594">
    <property type="entry name" value="HATPase_dom"/>
</dbReference>
<evidence type="ECO:0000256" key="5">
    <source>
        <dbReference type="ARBA" id="ARBA00022448"/>
    </source>
</evidence>
<dbReference type="Gene3D" id="3.30.450.20">
    <property type="entry name" value="PAS domain"/>
    <property type="match status" value="1"/>
</dbReference>
<comment type="subcellular location">
    <subcellularLocation>
        <location evidence="2">Cell membrane</location>
    </subcellularLocation>
</comment>
<dbReference type="EMBL" id="BAABGJ010000020">
    <property type="protein sequence ID" value="GAA4342381.1"/>
    <property type="molecule type" value="Genomic_DNA"/>
</dbReference>
<name>A0ABP8HPR2_9BURK</name>
<dbReference type="SUPFAM" id="SSF47384">
    <property type="entry name" value="Homodimeric domain of signal transducing histidine kinase"/>
    <property type="match status" value="1"/>
</dbReference>
<dbReference type="Pfam" id="PF11808">
    <property type="entry name" value="PhoR"/>
    <property type="match status" value="1"/>
</dbReference>
<dbReference type="PRINTS" id="PR00344">
    <property type="entry name" value="BCTRLSENSOR"/>
</dbReference>
<keyword evidence="13" id="KW-0067">ATP-binding</keyword>
<dbReference type="SMART" id="SM00387">
    <property type="entry name" value="HATPase_c"/>
    <property type="match status" value="1"/>
</dbReference>
<keyword evidence="6" id="KW-1003">Cell membrane</keyword>
<dbReference type="InterPro" id="IPR003661">
    <property type="entry name" value="HisK_dim/P_dom"/>
</dbReference>
<evidence type="ECO:0000313" key="20">
    <source>
        <dbReference type="Proteomes" id="UP001500975"/>
    </source>
</evidence>